<feature type="region of interest" description="Disordered" evidence="1">
    <location>
        <begin position="559"/>
        <end position="588"/>
    </location>
</feature>
<dbReference type="InterPro" id="IPR038954">
    <property type="entry name" value="CSNKA2IP"/>
</dbReference>
<dbReference type="Ensembl" id="ENSSHAT00000045752.1">
    <property type="protein sequence ID" value="ENSSHAP00000026384.1"/>
    <property type="gene ID" value="ENSSHAG00000030040.1"/>
</dbReference>
<feature type="compositionally biased region" description="Basic and acidic residues" evidence="1">
    <location>
        <begin position="298"/>
        <end position="307"/>
    </location>
</feature>
<feature type="region of interest" description="Disordered" evidence="1">
    <location>
        <begin position="985"/>
        <end position="1046"/>
    </location>
</feature>
<feature type="compositionally biased region" description="Polar residues" evidence="1">
    <location>
        <begin position="1011"/>
        <end position="1024"/>
    </location>
</feature>
<reference evidence="2" key="3">
    <citation type="submission" date="2025-09" db="UniProtKB">
        <authorList>
            <consortium name="Ensembl"/>
        </authorList>
    </citation>
    <scope>IDENTIFICATION</scope>
</reference>
<dbReference type="Proteomes" id="UP000007648">
    <property type="component" value="Unassembled WGS sequence"/>
</dbReference>
<name>A0A7N4NQI5_SARHA</name>
<feature type="region of interest" description="Disordered" evidence="1">
    <location>
        <begin position="44"/>
        <end position="69"/>
    </location>
</feature>
<feature type="region of interest" description="Disordered" evidence="1">
    <location>
        <begin position="258"/>
        <end position="307"/>
    </location>
</feature>
<feature type="compositionally biased region" description="Low complexity" evidence="1">
    <location>
        <begin position="218"/>
        <end position="231"/>
    </location>
</feature>
<feature type="region of interest" description="Disordered" evidence="1">
    <location>
        <begin position="1"/>
        <end position="27"/>
    </location>
</feature>
<protein>
    <submittedName>
        <fullName evidence="2">Uncharacterized protein</fullName>
    </submittedName>
</protein>
<gene>
    <name evidence="2" type="primary">LOC100919494</name>
</gene>
<feature type="compositionally biased region" description="Low complexity" evidence="1">
    <location>
        <begin position="60"/>
        <end position="69"/>
    </location>
</feature>
<proteinExistence type="predicted"/>
<reference evidence="2" key="2">
    <citation type="submission" date="2025-08" db="UniProtKB">
        <authorList>
            <consortium name="Ensembl"/>
        </authorList>
    </citation>
    <scope>IDENTIFICATION</scope>
</reference>
<feature type="region of interest" description="Disordered" evidence="1">
    <location>
        <begin position="656"/>
        <end position="675"/>
    </location>
</feature>
<evidence type="ECO:0000256" key="1">
    <source>
        <dbReference type="SAM" id="MobiDB-lite"/>
    </source>
</evidence>
<organism evidence="2 3">
    <name type="scientific">Sarcophilus harrisii</name>
    <name type="common">Tasmanian devil</name>
    <name type="synonym">Sarcophilus laniarius</name>
    <dbReference type="NCBI Taxonomy" id="9305"/>
    <lineage>
        <taxon>Eukaryota</taxon>
        <taxon>Metazoa</taxon>
        <taxon>Chordata</taxon>
        <taxon>Craniata</taxon>
        <taxon>Vertebrata</taxon>
        <taxon>Euteleostomi</taxon>
        <taxon>Mammalia</taxon>
        <taxon>Metatheria</taxon>
        <taxon>Dasyuromorphia</taxon>
        <taxon>Dasyuridae</taxon>
        <taxon>Sarcophilus</taxon>
    </lineage>
</organism>
<feature type="compositionally biased region" description="Basic and acidic residues" evidence="1">
    <location>
        <begin position="1074"/>
        <end position="1087"/>
    </location>
</feature>
<accession>A0A7N4NQI5</accession>
<evidence type="ECO:0000313" key="2">
    <source>
        <dbReference type="Ensembl" id="ENSSHAP00000026384.1"/>
    </source>
</evidence>
<feature type="compositionally biased region" description="Low complexity" evidence="1">
    <location>
        <begin position="995"/>
        <end position="1004"/>
    </location>
</feature>
<reference evidence="2 3" key="1">
    <citation type="journal article" date="2011" name="Proc. Natl. Acad. Sci. U.S.A.">
        <title>Genetic diversity and population structure of the endangered marsupial Sarcophilus harrisii (Tasmanian devil).</title>
        <authorList>
            <person name="Miller W."/>
            <person name="Hayes V.M."/>
            <person name="Ratan A."/>
            <person name="Petersen D.C."/>
            <person name="Wittekindt N.E."/>
            <person name="Miller J."/>
            <person name="Walenz B."/>
            <person name="Knight J."/>
            <person name="Qi J."/>
            <person name="Zhao F."/>
            <person name="Wang Q."/>
            <person name="Bedoya-Reina O.C."/>
            <person name="Katiyar N."/>
            <person name="Tomsho L.P."/>
            <person name="Kasson L.M."/>
            <person name="Hardie R.A."/>
            <person name="Woodbridge P."/>
            <person name="Tindall E.A."/>
            <person name="Bertelsen M.F."/>
            <person name="Dixon D."/>
            <person name="Pyecroft S."/>
            <person name="Helgen K.M."/>
            <person name="Lesk A.M."/>
            <person name="Pringle T.H."/>
            <person name="Patterson N."/>
            <person name="Zhang Y."/>
            <person name="Kreiss A."/>
            <person name="Woods G.M."/>
            <person name="Jones M.E."/>
            <person name="Schuster S.C."/>
        </authorList>
    </citation>
    <scope>NUCLEOTIDE SEQUENCE [LARGE SCALE GENOMIC DNA]</scope>
</reference>
<feature type="compositionally biased region" description="Basic and acidic residues" evidence="1">
    <location>
        <begin position="268"/>
        <end position="288"/>
    </location>
</feature>
<evidence type="ECO:0000313" key="3">
    <source>
        <dbReference type="Proteomes" id="UP000007648"/>
    </source>
</evidence>
<dbReference type="AlphaFoldDB" id="A0A7N4NQI5"/>
<dbReference type="PANTHER" id="PTHR35825:SF2">
    <property type="entry name" value="CASEIN KINASE II SUBUNIT ALPHA'-INTERACTING PROTEIN"/>
    <property type="match status" value="1"/>
</dbReference>
<dbReference type="InParanoid" id="A0A7N4NQI5"/>
<feature type="compositionally biased region" description="Polar residues" evidence="1">
    <location>
        <begin position="656"/>
        <end position="672"/>
    </location>
</feature>
<sequence>MGKRQRLFPKASLVQPPSKDSCIQSNLETLPCPPPQLELSWEQDQLPRTEKMTNLNDQPSSNQLSNTSSCSTLSVSASSLSRLKGQAVNTGLFPKLKYQGMRRSFLPKKYHKNVSPSPDFRTKAAERPTCSKQFVVPHLMPVHQSKTTVKFKRPHGVTSVTNPLPKISPCRDYRGKPKLPYLKHQPRPLAYTSHRVVTAPPIVKQKRAKIVNKPSGPPLSRTSSSSLPPCQSHREVHRRPQHRGMITPALLGKLNLWPKNHFTESPSSEDHPKTTDSEKTSDQSDSHPKSPLQTCPFSKKERPIHRRSETALLSLTLNRNKPARPSFTKFISRGTNTYILWPQNKNTLQGYHQARSTIRSPSDSMIRPRAKSVPSLPLKVWETTVPQTMTTWPDHVAEASPGPDLKVKDTTGPLPPPVQPVITPVPGLVQSNGIPPDLNDPTTVSNGLGHQDSTLVSQSGVPEIASVSVSTIPDVAVSSLLTESTPSPEPLDKSPLIAGDHRPRDPFGFDQQVKVSINPHTSFPSSMFSEQAAESIIGLNFQALMELENKSTYEVKLDSQNLSQPNPNDQVLSSSILDHQSNPMPNEKAQVTLSPDSFHGMKVSLTPDHQVSHPPNTNKLAEVESKFTTTQDLLPIDQEDRILQILPLLNPKESIILSSDPSGQKDTSSGNGDHQAKMALTFGHQDEAQSKLQYHDPIGENREIPWRLKYIKPYTIQGGTLSAATVSAIINSIPEKKIKSDMCKQILLRRMKESPPRRPGQRMTFSYTVCLECASWIPNGCPHVEGMNHLSETQLLAILMPLPGSEEMGVKFVLRVPKKKPFSLFSMLFPEYEMHWPSYHSSDLASSSNIEAYGYPKVTRHHPSFLFSDNEPFECPQLTWHHPSSLSGTEPYECPKVTRHHPSFSPSRTEFYECPQLTWRHPSSLSGTEPYEYPKVIRHYPSFSPSGIEPRECPQVTWHLPSSSPTEPCEFPKVTWNHPSSSGIEPYEYPKVTQHHPSSSSSGIEPHESPKVTQHHPSSTSSGTESHECPKVTQHHPSSSNTEPHEYPKVTWLDLLLGKDWQPSVKKSPKHRVPSKEETFKNREDDEKEKLRLLTLGFKSLLEKFEKQMKNC</sequence>
<dbReference type="GeneTree" id="ENSGT00940000166717"/>
<feature type="region of interest" description="Disordered" evidence="1">
    <location>
        <begin position="201"/>
        <end position="244"/>
    </location>
</feature>
<feature type="region of interest" description="Disordered" evidence="1">
    <location>
        <begin position="1063"/>
        <end position="1087"/>
    </location>
</feature>
<keyword evidence="3" id="KW-1185">Reference proteome</keyword>
<dbReference type="PANTHER" id="PTHR35825">
    <property type="entry name" value="CASEIN KINASE II SUBUNIT ALPHA PRIME-INTERACTING PROTEIN"/>
    <property type="match status" value="1"/>
</dbReference>